<evidence type="ECO:0000313" key="11">
    <source>
        <dbReference type="EMBL" id="ADK80701.1"/>
    </source>
</evidence>
<keyword evidence="9 10" id="KW-0472">Membrane</keyword>
<dbReference type="GO" id="GO:0071978">
    <property type="term" value="P:bacterial-type flagellum-dependent swarming motility"/>
    <property type="evidence" value="ECO:0007669"/>
    <property type="project" value="TreeGrafter"/>
</dbReference>
<dbReference type="GO" id="GO:0005886">
    <property type="term" value="C:plasma membrane"/>
    <property type="evidence" value="ECO:0007669"/>
    <property type="project" value="UniProtKB-SubCell"/>
</dbReference>
<dbReference type="OrthoDB" id="350725at2"/>
<dbReference type="AlphaFoldDB" id="E1R5T6"/>
<evidence type="ECO:0000313" key="12">
    <source>
        <dbReference type="Proteomes" id="UP000002318"/>
    </source>
</evidence>
<dbReference type="eggNOG" id="COG1580">
    <property type="taxonomic scope" value="Bacteria"/>
</dbReference>
<keyword evidence="11" id="KW-0282">Flagellum</keyword>
<evidence type="ECO:0000256" key="3">
    <source>
        <dbReference type="ARBA" id="ARBA00008281"/>
    </source>
</evidence>
<evidence type="ECO:0000256" key="2">
    <source>
        <dbReference type="ARBA" id="ARBA00004162"/>
    </source>
</evidence>
<dbReference type="GO" id="GO:0009425">
    <property type="term" value="C:bacterial-type flagellum basal body"/>
    <property type="evidence" value="ECO:0007669"/>
    <property type="project" value="InterPro"/>
</dbReference>
<keyword evidence="11" id="KW-0966">Cell projection</keyword>
<proteinExistence type="inferred from homology"/>
<keyword evidence="11" id="KW-0969">Cilium</keyword>
<dbReference type="Proteomes" id="UP000002318">
    <property type="component" value="Chromosome"/>
</dbReference>
<comment type="function">
    <text evidence="1 10">Controls the rotational direction of flagella during chemotaxis.</text>
</comment>
<accession>E1R5T6</accession>
<keyword evidence="7 10" id="KW-0283">Flagellar rotation</keyword>
<evidence type="ECO:0000256" key="6">
    <source>
        <dbReference type="ARBA" id="ARBA00022692"/>
    </source>
</evidence>
<comment type="similarity">
    <text evidence="3 10">Belongs to the FliL family.</text>
</comment>
<dbReference type="GO" id="GO:0006935">
    <property type="term" value="P:chemotaxis"/>
    <property type="evidence" value="ECO:0007669"/>
    <property type="project" value="UniProtKB-KW"/>
</dbReference>
<keyword evidence="8 10" id="KW-1133">Transmembrane helix</keyword>
<dbReference type="KEGG" id="ssm:Spirs_1574"/>
<evidence type="ECO:0000256" key="8">
    <source>
        <dbReference type="ARBA" id="ARBA00022989"/>
    </source>
</evidence>
<dbReference type="STRING" id="573413.Spirs_1574"/>
<dbReference type="PANTHER" id="PTHR35091">
    <property type="entry name" value="FLAGELLAR PROTEIN FLIL"/>
    <property type="match status" value="1"/>
</dbReference>
<keyword evidence="12" id="KW-1185">Reference proteome</keyword>
<evidence type="ECO:0000256" key="7">
    <source>
        <dbReference type="ARBA" id="ARBA00022779"/>
    </source>
</evidence>
<evidence type="ECO:0000256" key="1">
    <source>
        <dbReference type="ARBA" id="ARBA00002254"/>
    </source>
</evidence>
<evidence type="ECO:0000256" key="4">
    <source>
        <dbReference type="ARBA" id="ARBA00022475"/>
    </source>
</evidence>
<dbReference type="InterPro" id="IPR005503">
    <property type="entry name" value="FliL"/>
</dbReference>
<reference evidence="11 12" key="1">
    <citation type="journal article" date="2010" name="Stand. Genomic Sci.">
        <title>Complete genome sequence of Spirochaeta smaragdinae type strain (SEBR 4228).</title>
        <authorList>
            <person name="Mavromatis K."/>
            <person name="Yasawong M."/>
            <person name="Chertkov O."/>
            <person name="Lapidus A."/>
            <person name="Lucas S."/>
            <person name="Nolan M."/>
            <person name="Del Rio T.G."/>
            <person name="Tice H."/>
            <person name="Cheng J.F."/>
            <person name="Pitluck S."/>
            <person name="Liolios K."/>
            <person name="Ivanova N."/>
            <person name="Tapia R."/>
            <person name="Han C."/>
            <person name="Bruce D."/>
            <person name="Goodwin L."/>
            <person name="Pati A."/>
            <person name="Chen A."/>
            <person name="Palaniappan K."/>
            <person name="Land M."/>
            <person name="Hauser L."/>
            <person name="Chang Y.J."/>
            <person name="Jeffries C.D."/>
            <person name="Detter J.C."/>
            <person name="Rohde M."/>
            <person name="Brambilla E."/>
            <person name="Spring S."/>
            <person name="Goker M."/>
            <person name="Sikorski J."/>
            <person name="Woyke T."/>
            <person name="Bristow J."/>
            <person name="Eisen J.A."/>
            <person name="Markowitz V."/>
            <person name="Hugenholtz P."/>
            <person name="Klenk H.P."/>
            <person name="Kyrpides N.C."/>
        </authorList>
    </citation>
    <scope>NUCLEOTIDE SEQUENCE [LARGE SCALE GENOMIC DNA]</scope>
    <source>
        <strain evidence="12">DSM 11293 / JCM 15392 / SEBR 4228</strain>
    </source>
</reference>
<feature type="transmembrane region" description="Helical" evidence="10">
    <location>
        <begin position="33"/>
        <end position="55"/>
    </location>
</feature>
<evidence type="ECO:0000256" key="10">
    <source>
        <dbReference type="RuleBase" id="RU364125"/>
    </source>
</evidence>
<evidence type="ECO:0000256" key="5">
    <source>
        <dbReference type="ARBA" id="ARBA00022500"/>
    </source>
</evidence>
<organism evidence="11 12">
    <name type="scientific">Sediminispirochaeta smaragdinae (strain DSM 11293 / JCM 15392 / SEBR 4228)</name>
    <name type="common">Spirochaeta smaragdinae</name>
    <dbReference type="NCBI Taxonomy" id="573413"/>
    <lineage>
        <taxon>Bacteria</taxon>
        <taxon>Pseudomonadati</taxon>
        <taxon>Spirochaetota</taxon>
        <taxon>Spirochaetia</taxon>
        <taxon>Spirochaetales</taxon>
        <taxon>Spirochaetaceae</taxon>
        <taxon>Sediminispirochaeta</taxon>
    </lineage>
</organism>
<dbReference type="Pfam" id="PF03748">
    <property type="entry name" value="FliL"/>
    <property type="match status" value="1"/>
</dbReference>
<keyword evidence="5 10" id="KW-0145">Chemotaxis</keyword>
<dbReference type="EMBL" id="CP002116">
    <property type="protein sequence ID" value="ADK80701.1"/>
    <property type="molecule type" value="Genomic_DNA"/>
</dbReference>
<comment type="subcellular location">
    <subcellularLocation>
        <location evidence="2">Cell membrane</location>
        <topology evidence="2">Single-pass membrane protein</topology>
    </subcellularLocation>
</comment>
<dbReference type="PANTHER" id="PTHR35091:SF2">
    <property type="entry name" value="FLAGELLAR PROTEIN FLIL"/>
    <property type="match status" value="1"/>
</dbReference>
<protein>
    <recommendedName>
        <fullName evidence="10">Flagellar protein FliL</fullName>
    </recommendedName>
</protein>
<sequence>MGDEEVFVDEEIGGGDAGGGGKPGFVPAAILKILKWVALGLAAIIFIVTVVFITVSVMTKGPKAEAYPSPSEAYQQVQPILQWYDVGEIRTRTSDENPATVIVSIKLGYDMDNKNAQNEINQRREQIVDQTRYFFSRKLEAELNANYEPQLKNELKEMINKMMDKPYVKDVVFLSFNVMEF</sequence>
<dbReference type="HOGENOM" id="CLU_126053_0_0_12"/>
<dbReference type="NCBIfam" id="NF005175">
    <property type="entry name" value="PRK06654.1"/>
    <property type="match status" value="1"/>
</dbReference>
<gene>
    <name evidence="11" type="ordered locus">Spirs_1574</name>
</gene>
<keyword evidence="6 10" id="KW-0812">Transmembrane</keyword>
<dbReference type="RefSeq" id="WP_013254165.1">
    <property type="nucleotide sequence ID" value="NC_014364.1"/>
</dbReference>
<name>E1R5T6_SEDSS</name>
<evidence type="ECO:0000256" key="9">
    <source>
        <dbReference type="ARBA" id="ARBA00023136"/>
    </source>
</evidence>
<keyword evidence="4 10" id="KW-1003">Cell membrane</keyword>